<organism evidence="3">
    <name type="scientific">Fagus sylvatica</name>
    <name type="common">Beechnut</name>
    <dbReference type="NCBI Taxonomy" id="28930"/>
    <lineage>
        <taxon>Eukaryota</taxon>
        <taxon>Viridiplantae</taxon>
        <taxon>Streptophyta</taxon>
        <taxon>Embryophyta</taxon>
        <taxon>Tracheophyta</taxon>
        <taxon>Spermatophyta</taxon>
        <taxon>Magnoliopsida</taxon>
        <taxon>eudicotyledons</taxon>
        <taxon>Gunneridae</taxon>
        <taxon>Pentapetalae</taxon>
        <taxon>rosids</taxon>
        <taxon>fabids</taxon>
        <taxon>Fagales</taxon>
        <taxon>Fagaceae</taxon>
        <taxon>Fagus</taxon>
    </lineage>
</organism>
<gene>
    <name evidence="3" type="ORF">FSB_LOCUS512</name>
</gene>
<feature type="domain" description="Myb/SANT-like" evidence="1">
    <location>
        <begin position="94"/>
        <end position="172"/>
    </location>
</feature>
<evidence type="ECO:0000313" key="3">
    <source>
        <dbReference type="EMBL" id="SPC72630.1"/>
    </source>
</evidence>
<dbReference type="PANTHER" id="PTHR46929:SF8">
    <property type="entry name" value="MYB_SANT-LIKE DOMAIN-CONTAINING PROTEIN"/>
    <property type="match status" value="1"/>
</dbReference>
<dbReference type="Pfam" id="PF24769">
    <property type="entry name" value="At2g29880_C"/>
    <property type="match status" value="1"/>
</dbReference>
<dbReference type="Pfam" id="PF12776">
    <property type="entry name" value="Myb_DNA-bind_3"/>
    <property type="match status" value="3"/>
</dbReference>
<sequence>MDRYLIDIMLEEVRKGKKIDHTLNNQAWIDMFMLFKERFSLQHDQDFLKSRSKSLEKQYFDIKNLLEQRQFSWDETQQMVTAFDDVWDAYVKSKVRNGSMIDQKFNKLAWSDMVAEFSAEFGSQHDKDVLKSRFMNLRKRFNDMKTLLDQSVFAWNEMQQMINAEDNVWDAYVKVHPDARTYRNRTLPNFNDLFIIYGNDITEQRQDYSGEEDYQSPANNGPLRINWTRQMDRYFIDLMLEQLHRGNKIGRTYNMQAWTWMNASFSNKFGLLCDKDVLKDWYWSLRKEYMDVTDLLNHNGFAWDEIRQKVTADDFVWEAYIKEHPDAIAYRDKILDDYCDLCLIYGNESRNGRLSYSDIKMEINTNTLGMGIDDLIGDMQSPAMEFEISCQRRKRKSATSSTSACVQKVQRTIKEEIQEPCVIKTYLGTEEDKDYSSIECIVAALQTVPDMDDELFLEACELLEDERKAKMFVAMDITARRKWLLKKLRR</sequence>
<feature type="domain" description="Myb/SANT-like" evidence="1">
    <location>
        <begin position="226"/>
        <end position="320"/>
    </location>
</feature>
<name>A0A2N9EDC7_FAGSY</name>
<reference evidence="3" key="1">
    <citation type="submission" date="2018-02" db="EMBL/GenBank/DDBJ databases">
        <authorList>
            <person name="Cohen D.B."/>
            <person name="Kent A.D."/>
        </authorList>
    </citation>
    <scope>NUCLEOTIDE SEQUENCE</scope>
</reference>
<dbReference type="InterPro" id="IPR024752">
    <property type="entry name" value="Myb/SANT-like_dom"/>
</dbReference>
<dbReference type="EMBL" id="OIVN01000015">
    <property type="protein sequence ID" value="SPC72630.1"/>
    <property type="molecule type" value="Genomic_DNA"/>
</dbReference>
<feature type="domain" description="Myb/SANT-like" evidence="1">
    <location>
        <begin position="1"/>
        <end position="90"/>
    </location>
</feature>
<feature type="domain" description="At2g29880-like C-terminal" evidence="2">
    <location>
        <begin position="443"/>
        <end position="484"/>
    </location>
</feature>
<protein>
    <recommendedName>
        <fullName evidence="4">Myb/SANT-like domain-containing protein</fullName>
    </recommendedName>
</protein>
<evidence type="ECO:0000259" key="1">
    <source>
        <dbReference type="Pfam" id="PF12776"/>
    </source>
</evidence>
<dbReference type="InterPro" id="IPR056253">
    <property type="entry name" value="At2g29880-like_C"/>
</dbReference>
<dbReference type="AlphaFoldDB" id="A0A2N9EDC7"/>
<evidence type="ECO:0000259" key="2">
    <source>
        <dbReference type="Pfam" id="PF24769"/>
    </source>
</evidence>
<dbReference type="PANTHER" id="PTHR46929">
    <property type="entry name" value="EXPRESSED PROTEIN"/>
    <property type="match status" value="1"/>
</dbReference>
<evidence type="ECO:0008006" key="4">
    <source>
        <dbReference type="Google" id="ProtNLM"/>
    </source>
</evidence>
<proteinExistence type="predicted"/>
<accession>A0A2N9EDC7</accession>